<dbReference type="InterPro" id="IPR027056">
    <property type="entry name" value="Gluconate_2DH_su3"/>
</dbReference>
<proteinExistence type="predicted"/>
<accession>A0A4Q9DEC7</accession>
<dbReference type="Proteomes" id="UP000293142">
    <property type="component" value="Unassembled WGS sequence"/>
</dbReference>
<reference evidence="1 2" key="1">
    <citation type="submission" date="2019-02" db="EMBL/GenBank/DDBJ databases">
        <title>Paenibacillus sp. nov., isolated from surface-sterilized tissue of Thalictrum simplex L.</title>
        <authorList>
            <person name="Tuo L."/>
        </authorList>
    </citation>
    <scope>NUCLEOTIDE SEQUENCE [LARGE SCALE GENOMIC DNA]</scope>
    <source>
        <strain evidence="1 2">N2SHLJ1</strain>
    </source>
</reference>
<protein>
    <submittedName>
        <fullName evidence="1">Gluconate 2-dehydrogenase subunit 3 family protein</fullName>
    </submittedName>
</protein>
<organism evidence="1 2">
    <name type="scientific">Paenibacillus thalictri</name>
    <dbReference type="NCBI Taxonomy" id="2527873"/>
    <lineage>
        <taxon>Bacteria</taxon>
        <taxon>Bacillati</taxon>
        <taxon>Bacillota</taxon>
        <taxon>Bacilli</taxon>
        <taxon>Bacillales</taxon>
        <taxon>Paenibacillaceae</taxon>
        <taxon>Paenibacillus</taxon>
    </lineage>
</organism>
<dbReference type="EMBL" id="SIRE01000036">
    <property type="protein sequence ID" value="TBL69844.1"/>
    <property type="molecule type" value="Genomic_DNA"/>
</dbReference>
<comment type="caution">
    <text evidence="1">The sequence shown here is derived from an EMBL/GenBank/DDBJ whole genome shotgun (WGS) entry which is preliminary data.</text>
</comment>
<gene>
    <name evidence="1" type="ORF">EYB31_35280</name>
</gene>
<name>A0A4Q9DEC7_9BACL</name>
<evidence type="ECO:0000313" key="1">
    <source>
        <dbReference type="EMBL" id="TBL69844.1"/>
    </source>
</evidence>
<dbReference type="AlphaFoldDB" id="A0A4Q9DEC7"/>
<evidence type="ECO:0000313" key="2">
    <source>
        <dbReference type="Proteomes" id="UP000293142"/>
    </source>
</evidence>
<dbReference type="OrthoDB" id="63962at2"/>
<keyword evidence="2" id="KW-1185">Reference proteome</keyword>
<sequence>MMHAEHWDEHTRQVVTARLYRDNPYRYLTTLEAESLRSWCSLLLDDERAEIIQFVLGHIDKTLSDGRGEGQRGTGVPPAGKLIRDGLKAVDATCQSLHTKRFFELDAEMQKTLMTDISGDQAEPASIWSAIPQKDLFKKLLQLSVEAYYSHPTIWSEIGYAGPAYPRGYITANPGQRDAWEAKLGDET</sequence>
<dbReference type="Pfam" id="PF13618">
    <property type="entry name" value="Gluconate_2-dh3"/>
    <property type="match status" value="1"/>
</dbReference>